<dbReference type="InterPro" id="IPR028978">
    <property type="entry name" value="Chorismate_lyase_/UTRA_dom_sf"/>
</dbReference>
<dbReference type="PANTHER" id="PTHR44846">
    <property type="entry name" value="MANNOSYL-D-GLYCERATE TRANSPORT/METABOLISM SYSTEM REPRESSOR MNGR-RELATED"/>
    <property type="match status" value="1"/>
</dbReference>
<dbReference type="GO" id="GO:0045892">
    <property type="term" value="P:negative regulation of DNA-templated transcription"/>
    <property type="evidence" value="ECO:0007669"/>
    <property type="project" value="TreeGrafter"/>
</dbReference>
<dbReference type="InterPro" id="IPR011663">
    <property type="entry name" value="UTRA"/>
</dbReference>
<dbReference type="PROSITE" id="PS50949">
    <property type="entry name" value="HTH_GNTR"/>
    <property type="match status" value="1"/>
</dbReference>
<accession>A0A2U9P3E5</accession>
<feature type="domain" description="HTH gntR-type" evidence="4">
    <location>
        <begin position="11"/>
        <end position="79"/>
    </location>
</feature>
<dbReference type="Gene3D" id="1.10.10.10">
    <property type="entry name" value="Winged helix-like DNA-binding domain superfamily/Winged helix DNA-binding domain"/>
    <property type="match status" value="1"/>
</dbReference>
<name>A0A2U9P3E5_STRAS</name>
<dbReference type="Pfam" id="PF07702">
    <property type="entry name" value="UTRA"/>
    <property type="match status" value="1"/>
</dbReference>
<evidence type="ECO:0000256" key="2">
    <source>
        <dbReference type="ARBA" id="ARBA00023125"/>
    </source>
</evidence>
<keyword evidence="1" id="KW-0805">Transcription regulation</keyword>
<dbReference type="Proteomes" id="UP000247634">
    <property type="component" value="Chromosome"/>
</dbReference>
<dbReference type="RefSeq" id="WP_110629072.1">
    <property type="nucleotide sequence ID" value="NZ_CP029788.1"/>
</dbReference>
<dbReference type="InterPro" id="IPR050679">
    <property type="entry name" value="Bact_HTH_transcr_reg"/>
</dbReference>
<dbReference type="AlphaFoldDB" id="A0A2U9P3E5"/>
<dbReference type="CDD" id="cd07377">
    <property type="entry name" value="WHTH_GntR"/>
    <property type="match status" value="1"/>
</dbReference>
<dbReference type="InterPro" id="IPR036390">
    <property type="entry name" value="WH_DNA-bd_sf"/>
</dbReference>
<dbReference type="Gene3D" id="3.40.1410.10">
    <property type="entry name" value="Chorismate lyase-like"/>
    <property type="match status" value="1"/>
</dbReference>
<dbReference type="SUPFAM" id="SSF46785">
    <property type="entry name" value="Winged helix' DNA-binding domain"/>
    <property type="match status" value="1"/>
</dbReference>
<proteinExistence type="predicted"/>
<reference evidence="5 6" key="1">
    <citation type="submission" date="2018-06" db="EMBL/GenBank/DDBJ databases">
        <title>The complete genome sequence of a nosiheptide producer Streptomyces actuosus ATCC 25421: deducing the ability of producing a new class III lantibiotics.</title>
        <authorList>
            <person name="Liu W."/>
            <person name="Sun F."/>
            <person name="Hu Y."/>
        </authorList>
    </citation>
    <scope>NUCLEOTIDE SEQUENCE [LARGE SCALE GENOMIC DNA]</scope>
    <source>
        <strain evidence="5 6">ATCC 25421</strain>
    </source>
</reference>
<keyword evidence="6" id="KW-1185">Reference proteome</keyword>
<organism evidence="5 6">
    <name type="scientific">Streptomyces actuosus</name>
    <dbReference type="NCBI Taxonomy" id="1885"/>
    <lineage>
        <taxon>Bacteria</taxon>
        <taxon>Bacillati</taxon>
        <taxon>Actinomycetota</taxon>
        <taxon>Actinomycetes</taxon>
        <taxon>Kitasatosporales</taxon>
        <taxon>Streptomycetaceae</taxon>
        <taxon>Streptomyces</taxon>
    </lineage>
</organism>
<dbReference type="SMART" id="SM00866">
    <property type="entry name" value="UTRA"/>
    <property type="match status" value="1"/>
</dbReference>
<dbReference type="InterPro" id="IPR036388">
    <property type="entry name" value="WH-like_DNA-bd_sf"/>
</dbReference>
<dbReference type="OrthoDB" id="3214900at2"/>
<dbReference type="Pfam" id="PF00392">
    <property type="entry name" value="GntR"/>
    <property type="match status" value="1"/>
</dbReference>
<dbReference type="GO" id="GO:0003700">
    <property type="term" value="F:DNA-binding transcription factor activity"/>
    <property type="evidence" value="ECO:0007669"/>
    <property type="project" value="InterPro"/>
</dbReference>
<evidence type="ECO:0000256" key="3">
    <source>
        <dbReference type="ARBA" id="ARBA00023163"/>
    </source>
</evidence>
<dbReference type="GO" id="GO:0003677">
    <property type="term" value="F:DNA binding"/>
    <property type="evidence" value="ECO:0007669"/>
    <property type="project" value="UniProtKB-KW"/>
</dbReference>
<dbReference type="PANTHER" id="PTHR44846:SF17">
    <property type="entry name" value="GNTR-FAMILY TRANSCRIPTIONAL REGULATOR"/>
    <property type="match status" value="1"/>
</dbReference>
<dbReference type="EMBL" id="CP029788">
    <property type="protein sequence ID" value="AWT44166.1"/>
    <property type="molecule type" value="Genomic_DNA"/>
</dbReference>
<evidence type="ECO:0000256" key="1">
    <source>
        <dbReference type="ARBA" id="ARBA00023015"/>
    </source>
</evidence>
<dbReference type="InterPro" id="IPR000524">
    <property type="entry name" value="Tscrpt_reg_HTH_GntR"/>
</dbReference>
<keyword evidence="2" id="KW-0238">DNA-binding</keyword>
<gene>
    <name evidence="5" type="ORF">DMT42_18855</name>
</gene>
<protein>
    <submittedName>
        <fullName evidence="5">GntR family transcriptional regulator</fullName>
    </submittedName>
</protein>
<dbReference type="SUPFAM" id="SSF64288">
    <property type="entry name" value="Chorismate lyase-like"/>
    <property type="match status" value="1"/>
</dbReference>
<sequence>MATGDVTSSAKAKYLQIADDLAAQIRSGARKPGAPVPSESELMARYGVASGTVRKAIAELRAAQLIETHHGRGSFVRSRPPVQRKSSDRFRRAHRKAGKAAYLAEAEQSGGTPSVTVLYVGPVEAPADIAERLNVAAGTKVLARKRRYFRDGVPTEEATSYLPWDVVKDIPEMFAENPGGGGIYARLEEHGHMLAEFIETVKARLATKAEATALALSPGAPVIHLVRSAFSDSGRVVEVCDTIMAADQFVLDYRFPARD</sequence>
<dbReference type="SMART" id="SM00345">
    <property type="entry name" value="HTH_GNTR"/>
    <property type="match status" value="1"/>
</dbReference>
<evidence type="ECO:0000313" key="6">
    <source>
        <dbReference type="Proteomes" id="UP000247634"/>
    </source>
</evidence>
<evidence type="ECO:0000259" key="4">
    <source>
        <dbReference type="PROSITE" id="PS50949"/>
    </source>
</evidence>
<dbReference type="KEGG" id="sact:DMT42_18855"/>
<keyword evidence="3" id="KW-0804">Transcription</keyword>
<evidence type="ECO:0000313" key="5">
    <source>
        <dbReference type="EMBL" id="AWT44166.1"/>
    </source>
</evidence>